<evidence type="ECO:0000313" key="1">
    <source>
        <dbReference type="EMBL" id="GEN80404.1"/>
    </source>
</evidence>
<accession>A0A511YYZ5</accession>
<organism evidence="1 2">
    <name type="scientific">Actinotalea fermentans</name>
    <dbReference type="NCBI Taxonomy" id="43671"/>
    <lineage>
        <taxon>Bacteria</taxon>
        <taxon>Bacillati</taxon>
        <taxon>Actinomycetota</taxon>
        <taxon>Actinomycetes</taxon>
        <taxon>Micrococcales</taxon>
        <taxon>Cellulomonadaceae</taxon>
        <taxon>Actinotalea</taxon>
    </lineage>
</organism>
<dbReference type="AlphaFoldDB" id="A0A511YYZ5"/>
<sequence length="160" mass="17382">MHTDDGDWHYVPLGPETEADRAKRRPFDLTELRPIATVAVCELGTPSPENTAPTVAMTITQCVRLSDDSLIRLDMDRGFSSSHHGAPPGAPISWKQPLDELIAEVLVLVGSDDGDDPDGHPWDELATAARTRGVEVDAETLSRLPYQVLLSTEVVALFVA</sequence>
<dbReference type="Proteomes" id="UP000321484">
    <property type="component" value="Unassembled WGS sequence"/>
</dbReference>
<protein>
    <submittedName>
        <fullName evidence="1">Uncharacterized protein</fullName>
    </submittedName>
</protein>
<dbReference type="EMBL" id="BJYK01000006">
    <property type="protein sequence ID" value="GEN80404.1"/>
    <property type="molecule type" value="Genomic_DNA"/>
</dbReference>
<comment type="caution">
    <text evidence="1">The sequence shown here is derived from an EMBL/GenBank/DDBJ whole genome shotgun (WGS) entry which is preliminary data.</text>
</comment>
<evidence type="ECO:0000313" key="2">
    <source>
        <dbReference type="Proteomes" id="UP000321484"/>
    </source>
</evidence>
<gene>
    <name evidence="1" type="ORF">AFE02nite_21380</name>
</gene>
<proteinExistence type="predicted"/>
<dbReference type="RefSeq" id="WP_034248224.1">
    <property type="nucleotide sequence ID" value="NZ_BJYK01000006.1"/>
</dbReference>
<dbReference type="OrthoDB" id="4966101at2"/>
<keyword evidence="2" id="KW-1185">Reference proteome</keyword>
<reference evidence="1 2" key="1">
    <citation type="submission" date="2019-07" db="EMBL/GenBank/DDBJ databases">
        <title>Whole genome shotgun sequence of Actinotalea fermentans NBRC 105374.</title>
        <authorList>
            <person name="Hosoyama A."/>
            <person name="Uohara A."/>
            <person name="Ohji S."/>
            <person name="Ichikawa N."/>
        </authorList>
    </citation>
    <scope>NUCLEOTIDE SEQUENCE [LARGE SCALE GENOMIC DNA]</scope>
    <source>
        <strain evidence="1 2">NBRC 105374</strain>
    </source>
</reference>
<name>A0A511YYZ5_9CELL</name>